<dbReference type="PANTHER" id="PTHR35092">
    <property type="entry name" value="CHLORINASE MJ1651"/>
    <property type="match status" value="1"/>
</dbReference>
<accession>A0A1F5V081</accession>
<evidence type="ECO:0000259" key="3">
    <source>
        <dbReference type="Pfam" id="PF01887"/>
    </source>
</evidence>
<protein>
    <recommendedName>
        <fullName evidence="7">S-adenosyl-l-methionine hydroxide adenosyltransferase</fullName>
    </recommendedName>
</protein>
<dbReference type="Gene3D" id="3.40.50.10790">
    <property type="entry name" value="S-adenosyl-l-methionine hydroxide adenosyltransferase, N-terminal"/>
    <property type="match status" value="1"/>
</dbReference>
<dbReference type="PANTHER" id="PTHR35092:SF1">
    <property type="entry name" value="CHLORINASE MJ1651"/>
    <property type="match status" value="1"/>
</dbReference>
<feature type="domain" description="S-adenosyl-l-methionine hydroxide adenosyltransferase N-terminal" evidence="3">
    <location>
        <begin position="5"/>
        <end position="149"/>
    </location>
</feature>
<dbReference type="Pfam" id="PF20257">
    <property type="entry name" value="SAM_HAT_C"/>
    <property type="match status" value="1"/>
</dbReference>
<feature type="domain" description="S-adenosyl-l-methionine hydroxide adenosyltransferase C-terminal" evidence="4">
    <location>
        <begin position="176"/>
        <end position="263"/>
    </location>
</feature>
<evidence type="ECO:0000256" key="2">
    <source>
        <dbReference type="ARBA" id="ARBA00024035"/>
    </source>
</evidence>
<evidence type="ECO:0008006" key="7">
    <source>
        <dbReference type="Google" id="ProtNLM"/>
    </source>
</evidence>
<comment type="caution">
    <text evidence="5">The sequence shown here is derived from an EMBL/GenBank/DDBJ whole genome shotgun (WGS) entry which is preliminary data.</text>
</comment>
<dbReference type="EMBL" id="MFGX01000025">
    <property type="protein sequence ID" value="OGF56817.1"/>
    <property type="molecule type" value="Genomic_DNA"/>
</dbReference>
<dbReference type="Gene3D" id="2.40.30.90">
    <property type="entry name" value="Bacterial fluorinating enzyme like"/>
    <property type="match status" value="1"/>
</dbReference>
<dbReference type="InterPro" id="IPR023227">
    <property type="entry name" value="SAM_OH_AdoTrfase_C_sf"/>
</dbReference>
<keyword evidence="1" id="KW-0949">S-adenosyl-L-methionine</keyword>
<dbReference type="Pfam" id="PF01887">
    <property type="entry name" value="SAM_HAT_N"/>
    <property type="match status" value="1"/>
</dbReference>
<gene>
    <name evidence="5" type="ORF">A2Z21_02540</name>
</gene>
<reference evidence="5 6" key="1">
    <citation type="journal article" date="2016" name="Nat. Commun.">
        <title>Thousands of microbial genomes shed light on interconnected biogeochemical processes in an aquifer system.</title>
        <authorList>
            <person name="Anantharaman K."/>
            <person name="Brown C.T."/>
            <person name="Hug L.A."/>
            <person name="Sharon I."/>
            <person name="Castelle C.J."/>
            <person name="Probst A.J."/>
            <person name="Thomas B.C."/>
            <person name="Singh A."/>
            <person name="Wilkins M.J."/>
            <person name="Karaoz U."/>
            <person name="Brodie E.L."/>
            <person name="Williams K.H."/>
            <person name="Hubbard S.S."/>
            <person name="Banfield J.F."/>
        </authorList>
    </citation>
    <scope>NUCLEOTIDE SEQUENCE [LARGE SCALE GENOMIC DNA]</scope>
    <source>
        <strain evidence="6">RBG_16_55_9</strain>
    </source>
</reference>
<dbReference type="SUPFAM" id="SSF101852">
    <property type="entry name" value="Bacterial fluorinating enzyme, C-terminal domain"/>
    <property type="match status" value="1"/>
</dbReference>
<evidence type="ECO:0000259" key="4">
    <source>
        <dbReference type="Pfam" id="PF20257"/>
    </source>
</evidence>
<organism evidence="5 6">
    <name type="scientific">Fraserbacteria sp. (strain RBG_16_55_9)</name>
    <dbReference type="NCBI Taxonomy" id="1817864"/>
    <lineage>
        <taxon>Bacteria</taxon>
        <taxon>Candidatus Fraseribacteriota</taxon>
    </lineage>
</organism>
<dbReference type="SUPFAM" id="SSF102522">
    <property type="entry name" value="Bacterial fluorinating enzyme, N-terminal domain"/>
    <property type="match status" value="1"/>
</dbReference>
<evidence type="ECO:0000256" key="1">
    <source>
        <dbReference type="ARBA" id="ARBA00022691"/>
    </source>
</evidence>
<dbReference type="InterPro" id="IPR002747">
    <property type="entry name" value="SAM_OH_AdoTrfase"/>
</dbReference>
<dbReference type="InterPro" id="IPR046470">
    <property type="entry name" value="SAM_HAT_C"/>
</dbReference>
<comment type="similarity">
    <text evidence="2">Belongs to the SAM hydrolase / SAM-dependent halogenase family.</text>
</comment>
<evidence type="ECO:0000313" key="5">
    <source>
        <dbReference type="EMBL" id="OGF56817.1"/>
    </source>
</evidence>
<dbReference type="Proteomes" id="UP000179157">
    <property type="component" value="Unassembled WGS sequence"/>
</dbReference>
<evidence type="ECO:0000313" key="6">
    <source>
        <dbReference type="Proteomes" id="UP000179157"/>
    </source>
</evidence>
<dbReference type="PIRSF" id="PIRSF006779">
    <property type="entry name" value="UCP006779"/>
    <property type="match status" value="1"/>
</dbReference>
<dbReference type="InterPro" id="IPR046469">
    <property type="entry name" value="SAM_HAT_N"/>
</dbReference>
<proteinExistence type="inferred from homology"/>
<dbReference type="STRING" id="1817864.A2Z21_02540"/>
<dbReference type="AlphaFoldDB" id="A0A1F5V081"/>
<name>A0A1F5V081_FRAXR</name>
<dbReference type="InterPro" id="IPR023228">
    <property type="entry name" value="SAM_OH_AdoTrfase_N_sf"/>
</dbReference>
<sequence>MKRVLTFLSDFGSNSPYPAAVKAVAAHITDARFVDITHEIRAHDIQEGAFVLWCVARYYPAGTVHCAVVDPGVGTQRRGLILTSGEQYFVGPDNGLLSAAAQSLGNPYACEITNSPYVRSAMSSTFHGRDVFAPAAAHLANGVPLQEIGFPITDWTRPEYDFQGGRFLKEARELQGRVIYLDRFGNAITNIPAKLVEKHMSFDQELLLRRHGQEVPVRLRRSYGFALHRELCLVFDSHDLLEIAVREGNAQETLGLQLGERVTLRLA</sequence>